<gene>
    <name evidence="3" type="ORF">AAG570_006948</name>
</gene>
<evidence type="ECO:0000256" key="1">
    <source>
        <dbReference type="SAM" id="SignalP"/>
    </source>
</evidence>
<keyword evidence="4" id="KW-1185">Reference proteome</keyword>
<dbReference type="InterPro" id="IPR000477">
    <property type="entry name" value="RT_dom"/>
</dbReference>
<feature type="domain" description="Reverse transcriptase" evidence="2">
    <location>
        <begin position="153"/>
        <end position="241"/>
    </location>
</feature>
<feature type="chain" id="PRO_5044764256" description="Reverse transcriptase domain-containing protein" evidence="1">
    <location>
        <begin position="21"/>
        <end position="325"/>
    </location>
</feature>
<dbReference type="Pfam" id="PF00078">
    <property type="entry name" value="RVT_1"/>
    <property type="match status" value="1"/>
</dbReference>
<dbReference type="AlphaFoldDB" id="A0ABD0YW73"/>
<name>A0ABD0YW73_9HEMI</name>
<comment type="caution">
    <text evidence="3">The sequence shown here is derived from an EMBL/GenBank/DDBJ whole genome shotgun (WGS) entry which is preliminary data.</text>
</comment>
<sequence>MKYTLVVLLGVILPAGYAVGDQSLNRGKHLESIDHQWRGQVTLASYNGEEEGRGLGGNQPFHTVPLSNSFELLSNAPEIGSWATPMLRTDTMTATKDLEKAELLALHSAAINNNSVDRGNRSFNEKVEAEVRRLITGHTNTQTRDASELIFVDRIVSKRLSDIRDRPRIIPDNQFGFRRDHATIQQLSRVVFHISGNMAKRKITAMVLLDSEKVFDTVWIEGLIQRLATYSFPNPLIELLMSSAGIRLASGPLIRTNSLELHKQLNIPTIEKFVGQLTDRFILSLLEHPNALTRNTHITSQAKWRPTRRNSVARGSTVIQVLSDQ</sequence>
<keyword evidence="1" id="KW-0732">Signal</keyword>
<protein>
    <recommendedName>
        <fullName evidence="2">Reverse transcriptase domain-containing protein</fullName>
    </recommendedName>
</protein>
<evidence type="ECO:0000313" key="4">
    <source>
        <dbReference type="Proteomes" id="UP001558652"/>
    </source>
</evidence>
<accession>A0ABD0YW73</accession>
<proteinExistence type="predicted"/>
<evidence type="ECO:0000259" key="2">
    <source>
        <dbReference type="Pfam" id="PF00078"/>
    </source>
</evidence>
<dbReference type="EMBL" id="JBFDAA010000002">
    <property type="protein sequence ID" value="KAL1139971.1"/>
    <property type="molecule type" value="Genomic_DNA"/>
</dbReference>
<evidence type="ECO:0000313" key="3">
    <source>
        <dbReference type="EMBL" id="KAL1139971.1"/>
    </source>
</evidence>
<reference evidence="3 4" key="1">
    <citation type="submission" date="2024-07" db="EMBL/GenBank/DDBJ databases">
        <title>Chromosome-level genome assembly of the water stick insect Ranatra chinensis (Heteroptera: Nepidae).</title>
        <authorList>
            <person name="Liu X."/>
        </authorList>
    </citation>
    <scope>NUCLEOTIDE SEQUENCE [LARGE SCALE GENOMIC DNA]</scope>
    <source>
        <strain evidence="3">Cailab_2021Rc</strain>
        <tissue evidence="3">Muscle</tissue>
    </source>
</reference>
<dbReference type="Proteomes" id="UP001558652">
    <property type="component" value="Unassembled WGS sequence"/>
</dbReference>
<feature type="signal peptide" evidence="1">
    <location>
        <begin position="1"/>
        <end position="20"/>
    </location>
</feature>
<organism evidence="3 4">
    <name type="scientific">Ranatra chinensis</name>
    <dbReference type="NCBI Taxonomy" id="642074"/>
    <lineage>
        <taxon>Eukaryota</taxon>
        <taxon>Metazoa</taxon>
        <taxon>Ecdysozoa</taxon>
        <taxon>Arthropoda</taxon>
        <taxon>Hexapoda</taxon>
        <taxon>Insecta</taxon>
        <taxon>Pterygota</taxon>
        <taxon>Neoptera</taxon>
        <taxon>Paraneoptera</taxon>
        <taxon>Hemiptera</taxon>
        <taxon>Heteroptera</taxon>
        <taxon>Panheteroptera</taxon>
        <taxon>Nepomorpha</taxon>
        <taxon>Nepidae</taxon>
        <taxon>Ranatrinae</taxon>
        <taxon>Ranatra</taxon>
    </lineage>
</organism>